<dbReference type="InterPro" id="IPR051813">
    <property type="entry name" value="HepT_RNase_toxin"/>
</dbReference>
<dbReference type="GO" id="GO:0004540">
    <property type="term" value="F:RNA nuclease activity"/>
    <property type="evidence" value="ECO:0007669"/>
    <property type="project" value="InterPro"/>
</dbReference>
<dbReference type="InterPro" id="IPR037038">
    <property type="entry name" value="HepT-like_sf"/>
</dbReference>
<dbReference type="GO" id="GO:0016787">
    <property type="term" value="F:hydrolase activity"/>
    <property type="evidence" value="ECO:0007669"/>
    <property type="project" value="UniProtKB-KW"/>
</dbReference>
<dbReference type="Gene3D" id="1.20.120.580">
    <property type="entry name" value="bsu32300-like"/>
    <property type="match status" value="1"/>
</dbReference>
<proteinExistence type="inferred from homology"/>
<dbReference type="Proteomes" id="UP000236173">
    <property type="component" value="Unassembled WGS sequence"/>
</dbReference>
<dbReference type="PANTHER" id="PTHR34139:SF1">
    <property type="entry name" value="RNASE MJ1380-RELATED"/>
    <property type="match status" value="1"/>
</dbReference>
<dbReference type="Pfam" id="PF01934">
    <property type="entry name" value="HepT-like"/>
    <property type="match status" value="1"/>
</dbReference>
<sequence length="117" mass="13861">MKRTYTLFLKDILEAMEKIEQFTGETSFDEFVQDDMRASAVVRKLEIIGEAAKNIPSAVRRRYPDVPWSSMARMRDRLTHGYWAVDYEIVWKVIRAELPALKPRIQEIYRKELKHDG</sequence>
<evidence type="ECO:0000256" key="1">
    <source>
        <dbReference type="ARBA" id="ARBA00022553"/>
    </source>
</evidence>
<evidence type="ECO:0000256" key="4">
    <source>
        <dbReference type="ARBA" id="ARBA00022741"/>
    </source>
</evidence>
<protein>
    <recommendedName>
        <fullName evidence="9">DUF86 domain-containing protein</fullName>
    </recommendedName>
</protein>
<gene>
    <name evidence="7" type="ORF">HRbin17_02159</name>
</gene>
<dbReference type="InterPro" id="IPR008201">
    <property type="entry name" value="HepT-like"/>
</dbReference>
<evidence type="ECO:0000313" key="8">
    <source>
        <dbReference type="Proteomes" id="UP000236173"/>
    </source>
</evidence>
<keyword evidence="2" id="KW-1277">Toxin-antitoxin system</keyword>
<comment type="caution">
    <text evidence="7">The sequence shown here is derived from an EMBL/GenBank/DDBJ whole genome shotgun (WGS) entry which is preliminary data.</text>
</comment>
<dbReference type="PANTHER" id="PTHR34139">
    <property type="entry name" value="UPF0331 PROTEIN MJ0127"/>
    <property type="match status" value="1"/>
</dbReference>
<reference evidence="8" key="1">
    <citation type="submission" date="2017-09" db="EMBL/GenBank/DDBJ databases">
        <title>Metaegenomics of thermophilic ammonia-oxidizing enrichment culture.</title>
        <authorList>
            <person name="Kato S."/>
            <person name="Suzuki K."/>
        </authorList>
    </citation>
    <scope>NUCLEOTIDE SEQUENCE [LARGE SCALE GENOMIC DNA]</scope>
</reference>
<evidence type="ECO:0000256" key="2">
    <source>
        <dbReference type="ARBA" id="ARBA00022649"/>
    </source>
</evidence>
<name>A0A2H5XEM4_9BACT</name>
<evidence type="ECO:0000256" key="6">
    <source>
        <dbReference type="ARBA" id="ARBA00024207"/>
    </source>
</evidence>
<keyword evidence="4" id="KW-0547">Nucleotide-binding</keyword>
<keyword evidence="3" id="KW-0540">Nuclease</keyword>
<evidence type="ECO:0000313" key="7">
    <source>
        <dbReference type="EMBL" id="GBC99630.1"/>
    </source>
</evidence>
<organism evidence="7 8">
    <name type="scientific">Candidatus Fervidibacter japonicus</name>
    <dbReference type="NCBI Taxonomy" id="2035412"/>
    <lineage>
        <taxon>Bacteria</taxon>
        <taxon>Candidatus Fervidibacterota</taxon>
        <taxon>Candidatus Fervidibacter</taxon>
    </lineage>
</organism>
<evidence type="ECO:0000256" key="5">
    <source>
        <dbReference type="ARBA" id="ARBA00022801"/>
    </source>
</evidence>
<dbReference type="AlphaFoldDB" id="A0A2H5XEM4"/>
<keyword evidence="5" id="KW-0378">Hydrolase</keyword>
<keyword evidence="1" id="KW-0597">Phosphoprotein</keyword>
<accession>A0A2H5XEM4</accession>
<dbReference type="GO" id="GO:0110001">
    <property type="term" value="C:toxin-antitoxin complex"/>
    <property type="evidence" value="ECO:0007669"/>
    <property type="project" value="InterPro"/>
</dbReference>
<evidence type="ECO:0008006" key="9">
    <source>
        <dbReference type="Google" id="ProtNLM"/>
    </source>
</evidence>
<evidence type="ECO:0000256" key="3">
    <source>
        <dbReference type="ARBA" id="ARBA00022722"/>
    </source>
</evidence>
<comment type="similarity">
    <text evidence="6">Belongs to the HepT RNase toxin family.</text>
</comment>
<dbReference type="GO" id="GO:0000166">
    <property type="term" value="F:nucleotide binding"/>
    <property type="evidence" value="ECO:0007669"/>
    <property type="project" value="UniProtKB-KW"/>
</dbReference>
<dbReference type="EMBL" id="BEHT01000032">
    <property type="protein sequence ID" value="GBC99630.1"/>
    <property type="molecule type" value="Genomic_DNA"/>
</dbReference>